<dbReference type="SUPFAM" id="SSF75011">
    <property type="entry name" value="3-carboxy-cis,cis-mucoante lactonizing enzyme"/>
    <property type="match status" value="1"/>
</dbReference>
<feature type="domain" description="FlgD/Vpr Ig-like" evidence="2">
    <location>
        <begin position="557"/>
        <end position="618"/>
    </location>
</feature>
<dbReference type="PANTHER" id="PTHR46928:SF1">
    <property type="entry name" value="MESENCHYME-SPECIFIC CELL SURFACE GLYCOPROTEIN"/>
    <property type="match status" value="1"/>
</dbReference>
<reference evidence="4" key="1">
    <citation type="submission" date="2020-04" db="EMBL/GenBank/DDBJ databases">
        <authorList>
            <person name="Zhang T."/>
        </authorList>
    </citation>
    <scope>NUCLEOTIDE SEQUENCE</scope>
    <source>
        <strain evidence="4">HKST-UBA02</strain>
    </source>
</reference>
<dbReference type="SUPFAM" id="SSF51004">
    <property type="entry name" value="C-terminal (heme d1) domain of cytochrome cd1-nitrite reductase"/>
    <property type="match status" value="1"/>
</dbReference>
<feature type="region of interest" description="Disordered" evidence="1">
    <location>
        <begin position="410"/>
        <end position="437"/>
    </location>
</feature>
<feature type="compositionally biased region" description="Basic and acidic residues" evidence="1">
    <location>
        <begin position="423"/>
        <end position="433"/>
    </location>
</feature>
<dbReference type="InterPro" id="IPR011048">
    <property type="entry name" value="Haem_d1_sf"/>
</dbReference>
<dbReference type="InterPro" id="IPR015943">
    <property type="entry name" value="WD40/YVTN_repeat-like_dom_sf"/>
</dbReference>
<dbReference type="Gene3D" id="2.130.10.10">
    <property type="entry name" value="YVTN repeat-like/Quinoprotein amine dehydrogenase"/>
    <property type="match status" value="1"/>
</dbReference>
<feature type="domain" description="Choice-of-anchor I" evidence="3">
    <location>
        <begin position="51"/>
        <end position="524"/>
    </location>
</feature>
<dbReference type="Pfam" id="PF13860">
    <property type="entry name" value="FlgD_ig"/>
    <property type="match status" value="1"/>
</dbReference>
<dbReference type="EMBL" id="JAGQHS010000261">
    <property type="protein sequence ID" value="MCA9759083.1"/>
    <property type="molecule type" value="Genomic_DNA"/>
</dbReference>
<evidence type="ECO:0000313" key="5">
    <source>
        <dbReference type="Proteomes" id="UP000739538"/>
    </source>
</evidence>
<evidence type="ECO:0000259" key="2">
    <source>
        <dbReference type="Pfam" id="PF13860"/>
    </source>
</evidence>
<evidence type="ECO:0000313" key="4">
    <source>
        <dbReference type="EMBL" id="MCA9759083.1"/>
    </source>
</evidence>
<dbReference type="Proteomes" id="UP000739538">
    <property type="component" value="Unassembled WGS sequence"/>
</dbReference>
<dbReference type="Pfam" id="PF22494">
    <property type="entry name" value="choice_anch_I"/>
    <property type="match status" value="1"/>
</dbReference>
<gene>
    <name evidence="4" type="ORF">KDA27_25040</name>
</gene>
<evidence type="ECO:0000259" key="3">
    <source>
        <dbReference type="Pfam" id="PF22494"/>
    </source>
</evidence>
<dbReference type="InterPro" id="IPR055188">
    <property type="entry name" value="Choice_anch_I"/>
</dbReference>
<dbReference type="Gene3D" id="2.60.40.4070">
    <property type="match status" value="1"/>
</dbReference>
<dbReference type="NCBIfam" id="NF038117">
    <property type="entry name" value="choice_anch_I"/>
    <property type="match status" value="1"/>
</dbReference>
<reference evidence="4" key="2">
    <citation type="journal article" date="2021" name="Microbiome">
        <title>Successional dynamics and alternative stable states in a saline activated sludge microbial community over 9 years.</title>
        <authorList>
            <person name="Wang Y."/>
            <person name="Ye J."/>
            <person name="Ju F."/>
            <person name="Liu L."/>
            <person name="Boyd J.A."/>
            <person name="Deng Y."/>
            <person name="Parks D.H."/>
            <person name="Jiang X."/>
            <person name="Yin X."/>
            <person name="Woodcroft B.J."/>
            <person name="Tyson G.W."/>
            <person name="Hugenholtz P."/>
            <person name="Polz M.F."/>
            <person name="Zhang T."/>
        </authorList>
    </citation>
    <scope>NUCLEOTIDE SEQUENCE</scope>
    <source>
        <strain evidence="4">HKST-UBA02</strain>
    </source>
</reference>
<dbReference type="InterPro" id="IPR025965">
    <property type="entry name" value="FlgD/Vpr_Ig-like"/>
</dbReference>
<comment type="caution">
    <text evidence="4">The sequence shown here is derived from an EMBL/GenBank/DDBJ whole genome shotgun (WGS) entry which is preliminary data.</text>
</comment>
<name>A0A956SI33_UNCEI</name>
<accession>A0A956SI33</accession>
<dbReference type="PANTHER" id="PTHR46928">
    <property type="entry name" value="MESENCHYME-SPECIFIC CELL SURFACE GLYCOPROTEIN"/>
    <property type="match status" value="1"/>
</dbReference>
<dbReference type="InterPro" id="IPR052956">
    <property type="entry name" value="Mesenchyme-surface_protein"/>
</dbReference>
<sequence>MKFDFRSRVSSTWMAPAVLAATVQGMHAVPALADVVGLEYLTRFETGIFDDGGAEIVTYDTQTERLFFVNASANEIVALDVIGSGDLSEAFRIDITTTAGGGGANSVDAKDGLIVVAVEAETKQDPGLVAFYSALDGSFLASYPAGALPDMVTFTPDGTKVLTANEGEPSDDYTNDPEGTVTMVDISAGVENGVVTQIDLRLSFPEVLDGTIRVFGPGATPVQDMEPEYIAVSGDSETAWVTLQENNGMARIDLTRGIVTDIQPFGYKDHSVPGNGIDASDRDGAIHIANWPVFGMYMPDAIASYEVGGVTYLVTANEGDARDYGGFAEEERVKDLVLDPAAFPNAAALQADEEIGRLTVTTTQGDVDNDGDYDALYAFGARSFSIWSGDGELVWDSGEQIEQITAAAYPDDFNSTNDENDSFDNRSDNKGPEPEGVTVGMVDGRYYAFVGLERIGGVVVYDITDPNAPEFIAYENSRDFSGSASTSTDLGPEGIAFISADDSPTGTDLLAVGNEVSGTVSLYSVETAVGDPAEVGTPTNAVGGRFSVTGPNPFATSVGLTFSLSADSPVELGVFDAAGRLVRSLVSDTFAAGAHAVQWDGVDEAGNAVPAGVYYARFATDSSLSVKRIVSVR</sequence>
<organism evidence="4 5">
    <name type="scientific">Eiseniibacteriota bacterium</name>
    <dbReference type="NCBI Taxonomy" id="2212470"/>
    <lineage>
        <taxon>Bacteria</taxon>
        <taxon>Candidatus Eiseniibacteriota</taxon>
    </lineage>
</organism>
<proteinExistence type="predicted"/>
<dbReference type="AlphaFoldDB" id="A0A956SI33"/>
<evidence type="ECO:0000256" key="1">
    <source>
        <dbReference type="SAM" id="MobiDB-lite"/>
    </source>
</evidence>
<protein>
    <submittedName>
        <fullName evidence="4">Choice-of-anchor I family protein</fullName>
    </submittedName>
</protein>